<evidence type="ECO:0000256" key="1">
    <source>
        <dbReference type="SAM" id="Coils"/>
    </source>
</evidence>
<organism evidence="5 6">
    <name type="scientific">Haloplanus ruber</name>
    <dbReference type="NCBI Taxonomy" id="869892"/>
    <lineage>
        <taxon>Archaea</taxon>
        <taxon>Methanobacteriati</taxon>
        <taxon>Methanobacteriota</taxon>
        <taxon>Stenosarchaea group</taxon>
        <taxon>Halobacteria</taxon>
        <taxon>Halobacteriales</taxon>
        <taxon>Haloferacaceae</taxon>
        <taxon>Haloplanus</taxon>
    </lineage>
</organism>
<accession>A0ABD6CYH4</accession>
<feature type="compositionally biased region" description="Basic and acidic residues" evidence="2">
    <location>
        <begin position="1"/>
        <end position="13"/>
    </location>
</feature>
<dbReference type="Pfam" id="PF25939">
    <property type="entry name" value="DUF7982"/>
    <property type="match status" value="1"/>
</dbReference>
<gene>
    <name evidence="5" type="ORF">ACFSBJ_06345</name>
</gene>
<dbReference type="Proteomes" id="UP001597075">
    <property type="component" value="Unassembled WGS sequence"/>
</dbReference>
<feature type="region of interest" description="Disordered" evidence="2">
    <location>
        <begin position="1"/>
        <end position="37"/>
    </location>
</feature>
<evidence type="ECO:0000313" key="5">
    <source>
        <dbReference type="EMBL" id="MFD1633355.1"/>
    </source>
</evidence>
<feature type="coiled-coil region" evidence="1">
    <location>
        <begin position="37"/>
        <end position="64"/>
    </location>
</feature>
<evidence type="ECO:0000259" key="4">
    <source>
        <dbReference type="Pfam" id="PF25939"/>
    </source>
</evidence>
<dbReference type="InterPro" id="IPR058288">
    <property type="entry name" value="DUF7982"/>
</dbReference>
<dbReference type="AlphaFoldDB" id="A0ABD6CYH4"/>
<comment type="caution">
    <text evidence="5">The sequence shown here is derived from an EMBL/GenBank/DDBJ whole genome shotgun (WGS) entry which is preliminary data.</text>
</comment>
<keyword evidence="3" id="KW-1133">Transmembrane helix</keyword>
<dbReference type="EMBL" id="JBHUDL010000009">
    <property type="protein sequence ID" value="MFD1633355.1"/>
    <property type="molecule type" value="Genomic_DNA"/>
</dbReference>
<keyword evidence="1" id="KW-0175">Coiled coil</keyword>
<reference evidence="5 6" key="1">
    <citation type="journal article" date="2019" name="Int. J. Syst. Evol. Microbiol.">
        <title>The Global Catalogue of Microorganisms (GCM) 10K type strain sequencing project: providing services to taxonomists for standard genome sequencing and annotation.</title>
        <authorList>
            <consortium name="The Broad Institute Genomics Platform"/>
            <consortium name="The Broad Institute Genome Sequencing Center for Infectious Disease"/>
            <person name="Wu L."/>
            <person name="Ma J."/>
        </authorList>
    </citation>
    <scope>NUCLEOTIDE SEQUENCE [LARGE SCALE GENOMIC DNA]</scope>
    <source>
        <strain evidence="5 6">CGMCC 1.10594</strain>
    </source>
</reference>
<evidence type="ECO:0000256" key="2">
    <source>
        <dbReference type="SAM" id="MobiDB-lite"/>
    </source>
</evidence>
<proteinExistence type="predicted"/>
<dbReference type="RefSeq" id="WP_256405756.1">
    <property type="nucleotide sequence ID" value="NZ_CP187151.1"/>
</dbReference>
<feature type="transmembrane region" description="Helical" evidence="3">
    <location>
        <begin position="70"/>
        <end position="87"/>
    </location>
</feature>
<feature type="transmembrane region" description="Helical" evidence="3">
    <location>
        <begin position="93"/>
        <end position="111"/>
    </location>
</feature>
<evidence type="ECO:0000313" key="6">
    <source>
        <dbReference type="Proteomes" id="UP001597075"/>
    </source>
</evidence>
<keyword evidence="6" id="KW-1185">Reference proteome</keyword>
<sequence>MSSQEETTRERGDGNASARDPGERRPDQKPSLSEFDEAELTALVEELRAENRRLREEYARAQQAEYRRSAAALLALGVLAVLGGLVLPIGTELLFILGAIGLFGGAMTWFLTPERLVTTTVGRSVYGSVADTGERLRAELGLRETNVYVPVDGGAGDGVPVRLFVPQSSSYELPASEELTSLFVLPESRTRRGIAVRPTAARIVQEFETAVGGIAETPADLGAQLADALVEQFEVVDGAEPEIDADGGRITLVIRGSAYDDVAAFDHPVASFLGTGIAYSLDRPVTVETTEDGGRTLVTCRW</sequence>
<name>A0ABD6CYH4_9EURY</name>
<keyword evidence="3" id="KW-0472">Membrane</keyword>
<protein>
    <recommendedName>
        <fullName evidence="4">DUF7982 domain-containing protein</fullName>
    </recommendedName>
</protein>
<feature type="domain" description="DUF7982" evidence="4">
    <location>
        <begin position="38"/>
        <end position="302"/>
    </location>
</feature>
<keyword evidence="3" id="KW-0812">Transmembrane</keyword>
<evidence type="ECO:0000256" key="3">
    <source>
        <dbReference type="SAM" id="Phobius"/>
    </source>
</evidence>